<evidence type="ECO:0000313" key="6">
    <source>
        <dbReference type="EMBL" id="KAF9590909.1"/>
    </source>
</evidence>
<dbReference type="GO" id="GO:0030125">
    <property type="term" value="C:clathrin vesicle coat"/>
    <property type="evidence" value="ECO:0007669"/>
    <property type="project" value="TreeGrafter"/>
</dbReference>
<dbReference type="InterPro" id="IPR013809">
    <property type="entry name" value="ENTH"/>
</dbReference>
<evidence type="ECO:0000259" key="5">
    <source>
        <dbReference type="PROSITE" id="PS50942"/>
    </source>
</evidence>
<keyword evidence="4" id="KW-0968">Cytoplasmic vesicle</keyword>
<dbReference type="InterPro" id="IPR008942">
    <property type="entry name" value="ENTH_VHS"/>
</dbReference>
<dbReference type="GO" id="GO:0005794">
    <property type="term" value="C:Golgi apparatus"/>
    <property type="evidence" value="ECO:0007669"/>
    <property type="project" value="UniProtKB-SubCell"/>
</dbReference>
<dbReference type="EMBL" id="JADFTS010000008">
    <property type="protein sequence ID" value="KAF9590909.1"/>
    <property type="molecule type" value="Genomic_DNA"/>
</dbReference>
<dbReference type="SUPFAM" id="SSF48464">
    <property type="entry name" value="ENTH/VHS domain"/>
    <property type="match status" value="1"/>
</dbReference>
<dbReference type="GO" id="GO:0006897">
    <property type="term" value="P:endocytosis"/>
    <property type="evidence" value="ECO:0007669"/>
    <property type="project" value="TreeGrafter"/>
</dbReference>
<comment type="caution">
    <text evidence="6">The sequence shown here is derived from an EMBL/GenBank/DDBJ whole genome shotgun (WGS) entry which is preliminary data.</text>
</comment>
<gene>
    <name evidence="6" type="ORF">IFM89_000165</name>
</gene>
<dbReference type="PROSITE" id="PS50942">
    <property type="entry name" value="ENTH"/>
    <property type="match status" value="1"/>
</dbReference>
<protein>
    <recommendedName>
        <fullName evidence="5">ENTH domain-containing protein</fullName>
    </recommendedName>
</protein>
<sequence length="334" mass="38413">MPIKSENNMGTPFFLEFKKQASFYLKEKLKTARLALTDVTPAELLAEEATNGNPWAPDTRTMAIISRAAFEVDDYWRIVEILHKRLVRFDRNNWRVSYKALIILEHLLTHGPESVSEEFQNDRDVIHGMESFQYIDEKGFNWGLTVRKKSERVQKLLERGPLLKEERDRSRKISRGIEGFGSFCNRSYTGDGNLREPSFATFGRANSNFNEHEKDQFLFLDAGSTNQNESTLLNHGNSDLYMQTKVQGKWDSSNKTTNLDISESQKSLKVNIIPAEDHFPGKLSEFECIRESNPLLSGEKDETEIVYSEEEDHPFNIHKQYSTSSLLSTGDEIL</sequence>
<organism evidence="6 7">
    <name type="scientific">Coptis chinensis</name>
    <dbReference type="NCBI Taxonomy" id="261450"/>
    <lineage>
        <taxon>Eukaryota</taxon>
        <taxon>Viridiplantae</taxon>
        <taxon>Streptophyta</taxon>
        <taxon>Embryophyta</taxon>
        <taxon>Tracheophyta</taxon>
        <taxon>Spermatophyta</taxon>
        <taxon>Magnoliopsida</taxon>
        <taxon>Ranunculales</taxon>
        <taxon>Ranunculaceae</taxon>
        <taxon>Coptidoideae</taxon>
        <taxon>Coptis</taxon>
    </lineage>
</organism>
<dbReference type="GO" id="GO:0030276">
    <property type="term" value="F:clathrin binding"/>
    <property type="evidence" value="ECO:0007669"/>
    <property type="project" value="TreeGrafter"/>
</dbReference>
<keyword evidence="7" id="KW-1185">Reference proteome</keyword>
<dbReference type="OrthoDB" id="4033880at2759"/>
<evidence type="ECO:0000256" key="2">
    <source>
        <dbReference type="ARBA" id="ARBA00004555"/>
    </source>
</evidence>
<proteinExistence type="predicted"/>
<comment type="subcellular location">
    <subcellularLocation>
        <location evidence="1">Cytoplasmic vesicle</location>
        <location evidence="1">Clathrin-coated vesicle</location>
    </subcellularLocation>
    <subcellularLocation>
        <location evidence="2">Golgi apparatus</location>
    </subcellularLocation>
</comment>
<keyword evidence="3" id="KW-0333">Golgi apparatus</keyword>
<evidence type="ECO:0000313" key="7">
    <source>
        <dbReference type="Proteomes" id="UP000631114"/>
    </source>
</evidence>
<evidence type="ECO:0000256" key="3">
    <source>
        <dbReference type="ARBA" id="ARBA00023034"/>
    </source>
</evidence>
<dbReference type="Gene3D" id="1.25.40.90">
    <property type="match status" value="1"/>
</dbReference>
<evidence type="ECO:0000256" key="4">
    <source>
        <dbReference type="ARBA" id="ARBA00023329"/>
    </source>
</evidence>
<name>A0A835H0P7_9MAGN</name>
<dbReference type="CDD" id="cd03571">
    <property type="entry name" value="ENTH"/>
    <property type="match status" value="1"/>
</dbReference>
<dbReference type="SMART" id="SM00273">
    <property type="entry name" value="ENTH"/>
    <property type="match status" value="1"/>
</dbReference>
<dbReference type="GO" id="GO:0005543">
    <property type="term" value="F:phospholipid binding"/>
    <property type="evidence" value="ECO:0007669"/>
    <property type="project" value="TreeGrafter"/>
</dbReference>
<dbReference type="Pfam" id="PF01417">
    <property type="entry name" value="ENTH"/>
    <property type="match status" value="1"/>
</dbReference>
<dbReference type="AlphaFoldDB" id="A0A835H0P7"/>
<dbReference type="GO" id="GO:0005886">
    <property type="term" value="C:plasma membrane"/>
    <property type="evidence" value="ECO:0007669"/>
    <property type="project" value="TreeGrafter"/>
</dbReference>
<dbReference type="PANTHER" id="PTHR12276">
    <property type="entry name" value="EPSIN/ENT-RELATED"/>
    <property type="match status" value="1"/>
</dbReference>
<accession>A0A835H0P7</accession>
<feature type="domain" description="ENTH" evidence="5">
    <location>
        <begin position="34"/>
        <end position="167"/>
    </location>
</feature>
<dbReference type="PANTHER" id="PTHR12276:SF116">
    <property type="entry name" value="ENTH_VHS FAMILY PROTEIN"/>
    <property type="match status" value="1"/>
</dbReference>
<reference evidence="6 7" key="1">
    <citation type="submission" date="2020-10" db="EMBL/GenBank/DDBJ databases">
        <title>The Coptis chinensis genome and diversification of protoberbering-type alkaloids.</title>
        <authorList>
            <person name="Wang B."/>
            <person name="Shu S."/>
            <person name="Song C."/>
            <person name="Liu Y."/>
        </authorList>
    </citation>
    <scope>NUCLEOTIDE SEQUENCE [LARGE SCALE GENOMIC DNA]</scope>
    <source>
        <strain evidence="6">HL-2020</strain>
        <tissue evidence="6">Leaf</tissue>
    </source>
</reference>
<dbReference type="Proteomes" id="UP000631114">
    <property type="component" value="Unassembled WGS sequence"/>
</dbReference>
<dbReference type="GO" id="GO:0005768">
    <property type="term" value="C:endosome"/>
    <property type="evidence" value="ECO:0007669"/>
    <property type="project" value="TreeGrafter"/>
</dbReference>
<evidence type="ECO:0000256" key="1">
    <source>
        <dbReference type="ARBA" id="ARBA00004132"/>
    </source>
</evidence>